<protein>
    <recommendedName>
        <fullName evidence="4">Porin</fullName>
    </recommendedName>
</protein>
<evidence type="ECO:0000256" key="1">
    <source>
        <dbReference type="SAM" id="SignalP"/>
    </source>
</evidence>
<evidence type="ECO:0000313" key="3">
    <source>
        <dbReference type="Proteomes" id="UP000028607"/>
    </source>
</evidence>
<keyword evidence="1" id="KW-0732">Signal</keyword>
<dbReference type="OrthoDB" id="7864664at2"/>
<dbReference type="EMBL" id="AQRC01000012">
    <property type="protein sequence ID" value="KFE34138.1"/>
    <property type="molecule type" value="Genomic_DNA"/>
</dbReference>
<reference evidence="3" key="1">
    <citation type="submission" date="2013-04" db="EMBL/GenBank/DDBJ databases">
        <title>Thioclava sp. 13D2W-2 Genome Sequencing.</title>
        <authorList>
            <person name="Lai Q."/>
            <person name="Li G."/>
            <person name="Shao Z."/>
        </authorList>
    </citation>
    <scope>NUCLEOTIDE SEQUENCE [LARGE SCALE GENOMIC DNA]</scope>
    <source>
        <strain evidence="3">13D2W-2</strain>
    </source>
</reference>
<proteinExistence type="predicted"/>
<keyword evidence="3" id="KW-1185">Reference proteome</keyword>
<name>A0A085TTU1_9RHOB</name>
<dbReference type="Proteomes" id="UP000028607">
    <property type="component" value="Unassembled WGS sequence"/>
</dbReference>
<feature type="signal peptide" evidence="1">
    <location>
        <begin position="1"/>
        <end position="19"/>
    </location>
</feature>
<accession>A0A085TTU1</accession>
<dbReference type="AlphaFoldDB" id="A0A085TTU1"/>
<feature type="chain" id="PRO_5001797495" description="Porin" evidence="1">
    <location>
        <begin position="20"/>
        <end position="150"/>
    </location>
</feature>
<comment type="caution">
    <text evidence="2">The sequence shown here is derived from an EMBL/GenBank/DDBJ whole genome shotgun (WGS) entry which is preliminary data.</text>
</comment>
<dbReference type="eggNOG" id="ENOG5033JE5">
    <property type="taxonomic scope" value="Bacteria"/>
</dbReference>
<organism evidence="2 3">
    <name type="scientific">Thioclava atlantica</name>
    <dbReference type="NCBI Taxonomy" id="1317124"/>
    <lineage>
        <taxon>Bacteria</taxon>
        <taxon>Pseudomonadati</taxon>
        <taxon>Pseudomonadota</taxon>
        <taxon>Alphaproteobacteria</taxon>
        <taxon>Rhodobacterales</taxon>
        <taxon>Paracoccaceae</taxon>
        <taxon>Thioclava</taxon>
    </lineage>
</organism>
<dbReference type="PATRIC" id="fig|1317124.6.peg.2832"/>
<evidence type="ECO:0000313" key="2">
    <source>
        <dbReference type="EMBL" id="KFE34138.1"/>
    </source>
</evidence>
<gene>
    <name evidence="2" type="ORF">DW2_14095</name>
</gene>
<sequence length="150" mass="15270">MNKLTIAAAAICLAGAASANETKGFVGLNWTFGPDASGLEGFIGAMNYDVDPDGDTNGAKLALHLGFGPGPVQGKIKLTGLTGKNDAMGELGLGYGSHGFFGTGGVWGEHWNLGGDLYFNGGWEGYLGLHTLKIDKPAPAPAPVPEPTPG</sequence>
<reference evidence="2 3" key="2">
    <citation type="journal article" date="2015" name="Antonie Van Leeuwenhoek">
        <title>Thioclava indica sp. nov., isolated from surface seawater of the Indian Ocean.</title>
        <authorList>
            <person name="Liu Y."/>
            <person name="Lai Q."/>
            <person name="Du J."/>
            <person name="Xu H."/>
            <person name="Jiang L."/>
            <person name="Shao Z."/>
        </authorList>
    </citation>
    <scope>NUCLEOTIDE SEQUENCE [LARGE SCALE GENOMIC DNA]</scope>
    <source>
        <strain evidence="2 3">13D2W-2</strain>
    </source>
</reference>
<evidence type="ECO:0008006" key="4">
    <source>
        <dbReference type="Google" id="ProtNLM"/>
    </source>
</evidence>
<dbReference type="RefSeq" id="WP_038147616.1">
    <property type="nucleotide sequence ID" value="NZ_AQRC01000012.1"/>
</dbReference>